<dbReference type="STRING" id="1927124.BST13_32415"/>
<evidence type="ECO:0000256" key="1">
    <source>
        <dbReference type="SAM" id="MobiDB-lite"/>
    </source>
</evidence>
<evidence type="ECO:0000313" key="3">
    <source>
        <dbReference type="EMBL" id="ORA26027.1"/>
    </source>
</evidence>
<reference evidence="3 4" key="1">
    <citation type="submission" date="2017-02" db="EMBL/GenBank/DDBJ databases">
        <title>The new phylogeny of genus Mycobacterium.</title>
        <authorList>
            <person name="Tortoli E."/>
            <person name="Trovato A."/>
            <person name="Cirillo D.M."/>
        </authorList>
    </citation>
    <scope>NUCLEOTIDE SEQUENCE [LARGE SCALE GENOMIC DNA]</scope>
    <source>
        <strain evidence="3 4">RW6</strain>
    </source>
</reference>
<dbReference type="EMBL" id="MVHF01000051">
    <property type="protein sequence ID" value="ORA26027.1"/>
    <property type="molecule type" value="Genomic_DNA"/>
</dbReference>
<keyword evidence="2" id="KW-1133">Transmembrane helix</keyword>
<keyword evidence="4" id="KW-1185">Reference proteome</keyword>
<feature type="transmembrane region" description="Helical" evidence="2">
    <location>
        <begin position="187"/>
        <end position="214"/>
    </location>
</feature>
<dbReference type="Proteomes" id="UP000192448">
    <property type="component" value="Unassembled WGS sequence"/>
</dbReference>
<comment type="caution">
    <text evidence="3">The sequence shown here is derived from an EMBL/GenBank/DDBJ whole genome shotgun (WGS) entry which is preliminary data.</text>
</comment>
<evidence type="ECO:0000313" key="4">
    <source>
        <dbReference type="Proteomes" id="UP000192448"/>
    </source>
</evidence>
<feature type="region of interest" description="Disordered" evidence="1">
    <location>
        <begin position="1"/>
        <end position="49"/>
    </location>
</feature>
<accession>A0A1X0A7H2</accession>
<evidence type="ECO:0000256" key="2">
    <source>
        <dbReference type="SAM" id="Phobius"/>
    </source>
</evidence>
<gene>
    <name evidence="3" type="ORF">BST13_32415</name>
</gene>
<name>A0A1X0A7H2_9MYCO</name>
<proteinExistence type="predicted"/>
<sequence length="223" mass="22849">MTPGEPSPYGPVARNGDHAPPWQAQQPLPGTFAGHSIPPSVNPWPTPLPAPAKPPPRKLWYAIAAALALVGIALVATGVGLLAHTADSLPGDASEFQSGESTTVALEPGVTQTVFVHTESADHSVRCQFHDKSGGTAIDTYQGTLTINGWQAALTVSAKESGKYAIRCSGEASDRFRIGENPGAGGIFGGVAGIIVGGGLIGISIIAAVVVALLRRRRPRAGP</sequence>
<protein>
    <submittedName>
        <fullName evidence="3">Uncharacterized protein</fullName>
    </submittedName>
</protein>
<keyword evidence="2" id="KW-0812">Transmembrane</keyword>
<organism evidence="3 4">
    <name type="scientific">Mycobacterium aquaticum</name>
    <dbReference type="NCBI Taxonomy" id="1927124"/>
    <lineage>
        <taxon>Bacteria</taxon>
        <taxon>Bacillati</taxon>
        <taxon>Actinomycetota</taxon>
        <taxon>Actinomycetes</taxon>
        <taxon>Mycobacteriales</taxon>
        <taxon>Mycobacteriaceae</taxon>
        <taxon>Mycobacterium</taxon>
    </lineage>
</organism>
<feature type="compositionally biased region" description="Pro residues" evidence="1">
    <location>
        <begin position="40"/>
        <end position="49"/>
    </location>
</feature>
<dbReference type="OrthoDB" id="4641168at2"/>
<dbReference type="RefSeq" id="WP_083169466.1">
    <property type="nucleotide sequence ID" value="NZ_MVHF01000051.1"/>
</dbReference>
<keyword evidence="2" id="KW-0472">Membrane</keyword>
<dbReference type="AlphaFoldDB" id="A0A1X0A7H2"/>
<feature type="transmembrane region" description="Helical" evidence="2">
    <location>
        <begin position="59"/>
        <end position="83"/>
    </location>
</feature>